<evidence type="ECO:0000313" key="1">
    <source>
        <dbReference type="EMBL" id="CAF4340076.1"/>
    </source>
</evidence>
<name>A0A820KDT7_9BILA</name>
<feature type="non-terminal residue" evidence="1">
    <location>
        <position position="61"/>
    </location>
</feature>
<proteinExistence type="predicted"/>
<comment type="caution">
    <text evidence="1">The sequence shown here is derived from an EMBL/GenBank/DDBJ whole genome shotgun (WGS) entry which is preliminary data.</text>
</comment>
<dbReference type="Proteomes" id="UP000663823">
    <property type="component" value="Unassembled WGS sequence"/>
</dbReference>
<organism evidence="1 2">
    <name type="scientific">Rotaria sordida</name>
    <dbReference type="NCBI Taxonomy" id="392033"/>
    <lineage>
        <taxon>Eukaryota</taxon>
        <taxon>Metazoa</taxon>
        <taxon>Spiralia</taxon>
        <taxon>Gnathifera</taxon>
        <taxon>Rotifera</taxon>
        <taxon>Eurotatoria</taxon>
        <taxon>Bdelloidea</taxon>
        <taxon>Philodinida</taxon>
        <taxon>Philodinidae</taxon>
        <taxon>Rotaria</taxon>
    </lineage>
</organism>
<sequence>TVRSGVAKRAKEKSLIMEQDIDGLEYSSEEESTKPNEYLDDIFAMSDFYTIVPEIANMTEA</sequence>
<gene>
    <name evidence="1" type="ORF">OTI717_LOCUS43218</name>
</gene>
<feature type="non-terminal residue" evidence="1">
    <location>
        <position position="1"/>
    </location>
</feature>
<dbReference type="EMBL" id="CAJOAX010060057">
    <property type="protein sequence ID" value="CAF4340076.1"/>
    <property type="molecule type" value="Genomic_DNA"/>
</dbReference>
<evidence type="ECO:0000313" key="2">
    <source>
        <dbReference type="Proteomes" id="UP000663823"/>
    </source>
</evidence>
<accession>A0A820KDT7</accession>
<dbReference type="AlphaFoldDB" id="A0A820KDT7"/>
<reference evidence="1" key="1">
    <citation type="submission" date="2021-02" db="EMBL/GenBank/DDBJ databases">
        <authorList>
            <person name="Nowell W R."/>
        </authorList>
    </citation>
    <scope>NUCLEOTIDE SEQUENCE</scope>
</reference>
<protein>
    <submittedName>
        <fullName evidence="1">Uncharacterized protein</fullName>
    </submittedName>
</protein>